<dbReference type="Proteomes" id="UP001292094">
    <property type="component" value="Unassembled WGS sequence"/>
</dbReference>
<proteinExistence type="predicted"/>
<evidence type="ECO:0000313" key="1">
    <source>
        <dbReference type="EMBL" id="KAK4317806.1"/>
    </source>
</evidence>
<gene>
    <name evidence="1" type="ORF">Pmani_011130</name>
</gene>
<keyword evidence="2" id="KW-1185">Reference proteome</keyword>
<evidence type="ECO:0000313" key="2">
    <source>
        <dbReference type="Proteomes" id="UP001292094"/>
    </source>
</evidence>
<comment type="caution">
    <text evidence="1">The sequence shown here is derived from an EMBL/GenBank/DDBJ whole genome shotgun (WGS) entry which is preliminary data.</text>
</comment>
<accession>A0AAE1Q056</accession>
<protein>
    <submittedName>
        <fullName evidence="1">Uncharacterized protein</fullName>
    </submittedName>
</protein>
<reference evidence="1" key="1">
    <citation type="submission" date="2023-11" db="EMBL/GenBank/DDBJ databases">
        <title>Genome assemblies of two species of porcelain crab, Petrolisthes cinctipes and Petrolisthes manimaculis (Anomura: Porcellanidae).</title>
        <authorList>
            <person name="Angst P."/>
        </authorList>
    </citation>
    <scope>NUCLEOTIDE SEQUENCE</scope>
    <source>
        <strain evidence="1">PB745_02</strain>
        <tissue evidence="1">Gill</tissue>
    </source>
</reference>
<dbReference type="AlphaFoldDB" id="A0AAE1Q056"/>
<dbReference type="EMBL" id="JAWZYT010000889">
    <property type="protein sequence ID" value="KAK4317806.1"/>
    <property type="molecule type" value="Genomic_DNA"/>
</dbReference>
<sequence length="141" mass="15977">MRRYWPRELQPASLGCHISMMDVGFPVEESHLNEFWEYSRTIHTSLSRHLASTRRALAVQPISERMKLVMGSNYWLDRLGLSSTNDCHYCVTNMGNLSSTFTGDGPEVEVSKVLRTGVLPLHAHTLSTHTSNLPWPTLLLP</sequence>
<organism evidence="1 2">
    <name type="scientific">Petrolisthes manimaculis</name>
    <dbReference type="NCBI Taxonomy" id="1843537"/>
    <lineage>
        <taxon>Eukaryota</taxon>
        <taxon>Metazoa</taxon>
        <taxon>Ecdysozoa</taxon>
        <taxon>Arthropoda</taxon>
        <taxon>Crustacea</taxon>
        <taxon>Multicrustacea</taxon>
        <taxon>Malacostraca</taxon>
        <taxon>Eumalacostraca</taxon>
        <taxon>Eucarida</taxon>
        <taxon>Decapoda</taxon>
        <taxon>Pleocyemata</taxon>
        <taxon>Anomura</taxon>
        <taxon>Galatheoidea</taxon>
        <taxon>Porcellanidae</taxon>
        <taxon>Petrolisthes</taxon>
    </lineage>
</organism>
<name>A0AAE1Q056_9EUCA</name>